<keyword evidence="3" id="KW-1133">Transmembrane helix</keyword>
<comment type="similarity">
    <text evidence="1">Belongs to the LytR/CpsA/Psr (LCP) family.</text>
</comment>
<dbReference type="Gene3D" id="3.40.630.190">
    <property type="entry name" value="LCP protein"/>
    <property type="match status" value="1"/>
</dbReference>
<organism evidence="5 6">
    <name type="scientific">Ligilactobacillus ruminis</name>
    <dbReference type="NCBI Taxonomy" id="1623"/>
    <lineage>
        <taxon>Bacteria</taxon>
        <taxon>Bacillati</taxon>
        <taxon>Bacillota</taxon>
        <taxon>Bacilli</taxon>
        <taxon>Lactobacillales</taxon>
        <taxon>Lactobacillaceae</taxon>
        <taxon>Ligilactobacillus</taxon>
    </lineage>
</organism>
<gene>
    <name evidence="5" type="ORF">SAMN05216431_11146</name>
</gene>
<evidence type="ECO:0000256" key="2">
    <source>
        <dbReference type="SAM" id="MobiDB-lite"/>
    </source>
</evidence>
<keyword evidence="3" id="KW-0812">Transmembrane</keyword>
<feature type="domain" description="Cell envelope-related transcriptional attenuator" evidence="4">
    <location>
        <begin position="111"/>
        <end position="255"/>
    </location>
</feature>
<feature type="region of interest" description="Disordered" evidence="2">
    <location>
        <begin position="345"/>
        <end position="391"/>
    </location>
</feature>
<dbReference type="InterPro" id="IPR050922">
    <property type="entry name" value="LytR/CpsA/Psr_CW_biosynth"/>
</dbReference>
<dbReference type="Pfam" id="PF03816">
    <property type="entry name" value="LytR_cpsA_psr"/>
    <property type="match status" value="1"/>
</dbReference>
<evidence type="ECO:0000259" key="4">
    <source>
        <dbReference type="Pfam" id="PF03816"/>
    </source>
</evidence>
<comment type="caution">
    <text evidence="5">The sequence shown here is derived from an EMBL/GenBank/DDBJ whole genome shotgun (WGS) entry which is preliminary data.</text>
</comment>
<feature type="compositionally biased region" description="Low complexity" evidence="2">
    <location>
        <begin position="359"/>
        <end position="378"/>
    </location>
</feature>
<evidence type="ECO:0000256" key="3">
    <source>
        <dbReference type="SAM" id="Phobius"/>
    </source>
</evidence>
<protein>
    <submittedName>
        <fullName evidence="5">Transcriptional attenuator, LytR family</fullName>
    </submittedName>
</protein>
<feature type="region of interest" description="Disordered" evidence="2">
    <location>
        <begin position="1"/>
        <end position="30"/>
    </location>
</feature>
<feature type="transmembrane region" description="Helical" evidence="3">
    <location>
        <begin position="37"/>
        <end position="57"/>
    </location>
</feature>
<feature type="compositionally biased region" description="Polar residues" evidence="2">
    <location>
        <begin position="379"/>
        <end position="391"/>
    </location>
</feature>
<keyword evidence="3" id="KW-0472">Membrane</keyword>
<evidence type="ECO:0000256" key="1">
    <source>
        <dbReference type="ARBA" id="ARBA00006068"/>
    </source>
</evidence>
<accession>A0ABY1ACY8</accession>
<dbReference type="Proteomes" id="UP000182089">
    <property type="component" value="Unassembled WGS sequence"/>
</dbReference>
<proteinExistence type="inferred from homology"/>
<name>A0ABY1ACY8_9LACO</name>
<feature type="compositionally biased region" description="Acidic residues" evidence="2">
    <location>
        <begin position="348"/>
        <end position="358"/>
    </location>
</feature>
<evidence type="ECO:0000313" key="6">
    <source>
        <dbReference type="Proteomes" id="UP000182089"/>
    </source>
</evidence>
<dbReference type="PANTHER" id="PTHR33392:SF6">
    <property type="entry name" value="POLYISOPRENYL-TEICHOIC ACID--PEPTIDOGLYCAN TEICHOIC ACID TRANSFERASE TAGU"/>
    <property type="match status" value="1"/>
</dbReference>
<reference evidence="5 6" key="1">
    <citation type="submission" date="2016-10" db="EMBL/GenBank/DDBJ databases">
        <authorList>
            <person name="Varghese N."/>
            <person name="Submissions S."/>
        </authorList>
    </citation>
    <scope>NUCLEOTIDE SEQUENCE [LARGE SCALE GENOMIC DNA]</scope>
    <source>
        <strain evidence="5 6">WC1T17</strain>
    </source>
</reference>
<dbReference type="InterPro" id="IPR004474">
    <property type="entry name" value="LytR_CpsA_psr"/>
</dbReference>
<dbReference type="EMBL" id="FOCC01000011">
    <property type="protein sequence ID" value="SEM87295.1"/>
    <property type="molecule type" value="Genomic_DNA"/>
</dbReference>
<feature type="compositionally biased region" description="Basic and acidic residues" evidence="2">
    <location>
        <begin position="1"/>
        <end position="10"/>
    </location>
</feature>
<evidence type="ECO:0000313" key="5">
    <source>
        <dbReference type="EMBL" id="SEM87295.1"/>
    </source>
</evidence>
<sequence>MPQRSYDHNRRLQRPRQSVNQRPHRYAKKKKQKRRGCFFWALLVAVILAVVGGRFAYAKIMSAKKAADSIFQSSNIQKARNVASALKKGRPISVLLMGTDTGALGRNFKGRTDTMMIAVLNPQKKTMTVVSLPRDTKVTIPGYESMTPSKLNSAYFYGGSGTAVKTVQKYLNVPIDFYATINMGGLEKLIDSVGGIDVTPELTFTYDNQSFVKGQKTHMNGARALAYVRMRHDDPLGDYGRQTRQRQVLTKLAFKSSQLTSLISQKFLSTVSNQMVTDLSFNDLLVVGSKYRVATHNMVTDHLAGQSTMVDGQSFEVPTTTEKQRITNLLRKALGLKKATTGSTGLFNDDDDASDSDYDSSYSYTTTNDYSTDTNGYDSNTTSDYNNQNNY</sequence>
<dbReference type="NCBIfam" id="TIGR00350">
    <property type="entry name" value="lytR_cpsA_psr"/>
    <property type="match status" value="1"/>
</dbReference>
<dbReference type="PANTHER" id="PTHR33392">
    <property type="entry name" value="POLYISOPRENYL-TEICHOIC ACID--PEPTIDOGLYCAN TEICHOIC ACID TRANSFERASE TAGU"/>
    <property type="match status" value="1"/>
</dbReference>